<dbReference type="EMBL" id="FNVE01000009">
    <property type="protein sequence ID" value="SEG54395.1"/>
    <property type="molecule type" value="Genomic_DNA"/>
</dbReference>
<comment type="caution">
    <text evidence="2">The sequence shown here is derived from an EMBL/GenBank/DDBJ whole genome shotgun (WGS) entry which is preliminary data.</text>
</comment>
<keyword evidence="1" id="KW-0732">Signal</keyword>
<dbReference type="RefSeq" id="WP_088276371.1">
    <property type="nucleotide sequence ID" value="NZ_FNVE01000009.1"/>
</dbReference>
<keyword evidence="3" id="KW-1185">Reference proteome</keyword>
<evidence type="ECO:0000256" key="1">
    <source>
        <dbReference type="SAM" id="SignalP"/>
    </source>
</evidence>
<organism evidence="2 3">
    <name type="scientific">Halopseudomonas aestusnigri</name>
    <dbReference type="NCBI Taxonomy" id="857252"/>
    <lineage>
        <taxon>Bacteria</taxon>
        <taxon>Pseudomonadati</taxon>
        <taxon>Pseudomonadota</taxon>
        <taxon>Gammaproteobacteria</taxon>
        <taxon>Pseudomonadales</taxon>
        <taxon>Pseudomonadaceae</taxon>
        <taxon>Halopseudomonas</taxon>
    </lineage>
</organism>
<evidence type="ECO:0000313" key="3">
    <source>
        <dbReference type="Proteomes" id="UP000243518"/>
    </source>
</evidence>
<feature type="chain" id="PRO_5042843452" evidence="1">
    <location>
        <begin position="23"/>
        <end position="258"/>
    </location>
</feature>
<name>A0AAQ1JQQ4_9GAMM</name>
<feature type="signal peptide" evidence="1">
    <location>
        <begin position="1"/>
        <end position="22"/>
    </location>
</feature>
<gene>
    <name evidence="2" type="ORF">SAMN05216586_10969</name>
</gene>
<protein>
    <submittedName>
        <fullName evidence="2">Uncharacterized protein</fullName>
    </submittedName>
</protein>
<reference evidence="2 3" key="1">
    <citation type="submission" date="2016-10" db="EMBL/GenBank/DDBJ databases">
        <authorList>
            <person name="Varghese N."/>
            <person name="Submissions S."/>
        </authorList>
    </citation>
    <scope>NUCLEOTIDE SEQUENCE [LARGE SCALE GENOMIC DNA]</scope>
    <source>
        <strain evidence="2 3">CECT 8317</strain>
    </source>
</reference>
<dbReference type="AlphaFoldDB" id="A0AAQ1JQQ4"/>
<sequence length="258" mass="29489">MPTLLKRLLVLPLLLIASLAYADPQRLQQLHEFRSEAFKAGTYLLIDNNLYERVREPGNREIYNSALQQMDSLLRQMNNPGNLRPLYSELLTLIRELEALPEDQAHYSLATVNRIMMAHGNLENAAAELYEAEVAGSPDNLVALQRQSIETSRILLLYENNMFSSVGVYFLPSREGLFVELDNRINEGSSQLKQLMPEHKDTFDRLDKQYSFIQPRLINHHADWVPTIAAFYLTKNTQTLDELAREQANLAEASVSTN</sequence>
<dbReference type="Proteomes" id="UP000243518">
    <property type="component" value="Unassembled WGS sequence"/>
</dbReference>
<proteinExistence type="predicted"/>
<evidence type="ECO:0000313" key="2">
    <source>
        <dbReference type="EMBL" id="SEG54395.1"/>
    </source>
</evidence>
<accession>A0AAQ1JQQ4</accession>